<sequence>MDLRRRNCAGGGGQTILRSQAATLTPHARRRSEDRLSSFSQETSRPDSAVPLSFSSNLFTVSFELELQSSTLCGTGGSYNKLRREVHTTGSTGVFSCSPLRVTSDLPEEHHRLPGSMDGVRRSPAGDDTYIPAPELSSRLSEKRAENLTARTLGCQLNRKHNRVN</sequence>
<organism evidence="2 3">
    <name type="scientific">Puccinia graminis f. sp. tritici</name>
    <dbReference type="NCBI Taxonomy" id="56615"/>
    <lineage>
        <taxon>Eukaryota</taxon>
        <taxon>Fungi</taxon>
        <taxon>Dikarya</taxon>
        <taxon>Basidiomycota</taxon>
        <taxon>Pucciniomycotina</taxon>
        <taxon>Pucciniomycetes</taxon>
        <taxon>Pucciniales</taxon>
        <taxon>Pucciniaceae</taxon>
        <taxon>Puccinia</taxon>
    </lineage>
</organism>
<evidence type="ECO:0000313" key="3">
    <source>
        <dbReference type="Proteomes" id="UP000325313"/>
    </source>
</evidence>
<dbReference type="Proteomes" id="UP000325313">
    <property type="component" value="Unassembled WGS sequence"/>
</dbReference>
<protein>
    <submittedName>
        <fullName evidence="2">Uncharacterized protein</fullName>
    </submittedName>
</protein>
<dbReference type="EMBL" id="VDEP01000438">
    <property type="protein sequence ID" value="KAA1083205.1"/>
    <property type="molecule type" value="Genomic_DNA"/>
</dbReference>
<gene>
    <name evidence="2" type="ORF">PGTUg99_004495</name>
</gene>
<accession>A0A5B0N1Z5</accession>
<proteinExistence type="predicted"/>
<feature type="region of interest" description="Disordered" evidence="1">
    <location>
        <begin position="108"/>
        <end position="136"/>
    </location>
</feature>
<evidence type="ECO:0000256" key="1">
    <source>
        <dbReference type="SAM" id="MobiDB-lite"/>
    </source>
</evidence>
<name>A0A5B0N1Z5_PUCGR</name>
<reference evidence="2 3" key="1">
    <citation type="submission" date="2019-05" db="EMBL/GenBank/DDBJ databases">
        <title>Emergence of the Ug99 lineage of the wheat stem rust pathogen through somatic hybridization.</title>
        <authorList>
            <person name="Li F."/>
            <person name="Upadhyaya N.M."/>
            <person name="Sperschneider J."/>
            <person name="Matny O."/>
            <person name="Nguyen-Phuc H."/>
            <person name="Mago R."/>
            <person name="Raley C."/>
            <person name="Miller M.E."/>
            <person name="Silverstein K.A.T."/>
            <person name="Henningsen E."/>
            <person name="Hirsch C.D."/>
            <person name="Visser B."/>
            <person name="Pretorius Z.A."/>
            <person name="Steffenson B.J."/>
            <person name="Schwessinger B."/>
            <person name="Dodds P.N."/>
            <person name="Figueroa M."/>
        </authorList>
    </citation>
    <scope>NUCLEOTIDE SEQUENCE [LARGE SCALE GENOMIC DNA]</scope>
    <source>
        <strain evidence="2 3">Ug99</strain>
    </source>
</reference>
<feature type="region of interest" description="Disordered" evidence="1">
    <location>
        <begin position="22"/>
        <end position="51"/>
    </location>
</feature>
<evidence type="ECO:0000313" key="2">
    <source>
        <dbReference type="EMBL" id="KAA1083205.1"/>
    </source>
</evidence>
<dbReference type="AlphaFoldDB" id="A0A5B0N1Z5"/>
<comment type="caution">
    <text evidence="2">The sequence shown here is derived from an EMBL/GenBank/DDBJ whole genome shotgun (WGS) entry which is preliminary data.</text>
</comment>